<feature type="compositionally biased region" description="Polar residues" evidence="1">
    <location>
        <begin position="302"/>
        <end position="325"/>
    </location>
</feature>
<feature type="region of interest" description="Disordered" evidence="1">
    <location>
        <begin position="203"/>
        <end position="407"/>
    </location>
</feature>
<evidence type="ECO:0000256" key="1">
    <source>
        <dbReference type="SAM" id="MobiDB-lite"/>
    </source>
</evidence>
<dbReference type="Proteomes" id="UP000799776">
    <property type="component" value="Unassembled WGS sequence"/>
</dbReference>
<feature type="compositionally biased region" description="Basic and acidic residues" evidence="1">
    <location>
        <begin position="360"/>
        <end position="376"/>
    </location>
</feature>
<reference evidence="2" key="1">
    <citation type="journal article" date="2020" name="Stud. Mycol.">
        <title>101 Dothideomycetes genomes: a test case for predicting lifestyles and emergence of pathogens.</title>
        <authorList>
            <person name="Haridas S."/>
            <person name="Albert R."/>
            <person name="Binder M."/>
            <person name="Bloem J."/>
            <person name="Labutti K."/>
            <person name="Salamov A."/>
            <person name="Andreopoulos B."/>
            <person name="Baker S."/>
            <person name="Barry K."/>
            <person name="Bills G."/>
            <person name="Bluhm B."/>
            <person name="Cannon C."/>
            <person name="Castanera R."/>
            <person name="Culley D."/>
            <person name="Daum C."/>
            <person name="Ezra D."/>
            <person name="Gonzalez J."/>
            <person name="Henrissat B."/>
            <person name="Kuo A."/>
            <person name="Liang C."/>
            <person name="Lipzen A."/>
            <person name="Lutzoni F."/>
            <person name="Magnuson J."/>
            <person name="Mondo S."/>
            <person name="Nolan M."/>
            <person name="Ohm R."/>
            <person name="Pangilinan J."/>
            <person name="Park H.-J."/>
            <person name="Ramirez L."/>
            <person name="Alfaro M."/>
            <person name="Sun H."/>
            <person name="Tritt A."/>
            <person name="Yoshinaga Y."/>
            <person name="Zwiers L.-H."/>
            <person name="Turgeon B."/>
            <person name="Goodwin S."/>
            <person name="Spatafora J."/>
            <person name="Crous P."/>
            <person name="Grigoriev I."/>
        </authorList>
    </citation>
    <scope>NUCLEOTIDE SEQUENCE</scope>
    <source>
        <strain evidence="2">CBS 121410</strain>
    </source>
</reference>
<dbReference type="EMBL" id="ML978714">
    <property type="protein sequence ID" value="KAF2089226.1"/>
    <property type="molecule type" value="Genomic_DNA"/>
</dbReference>
<keyword evidence="3" id="KW-1185">Reference proteome</keyword>
<evidence type="ECO:0000313" key="3">
    <source>
        <dbReference type="Proteomes" id="UP000799776"/>
    </source>
</evidence>
<dbReference type="OrthoDB" id="8964506at2759"/>
<proteinExistence type="predicted"/>
<organism evidence="2 3">
    <name type="scientific">Saccharata proteae CBS 121410</name>
    <dbReference type="NCBI Taxonomy" id="1314787"/>
    <lineage>
        <taxon>Eukaryota</taxon>
        <taxon>Fungi</taxon>
        <taxon>Dikarya</taxon>
        <taxon>Ascomycota</taxon>
        <taxon>Pezizomycotina</taxon>
        <taxon>Dothideomycetes</taxon>
        <taxon>Dothideomycetes incertae sedis</taxon>
        <taxon>Botryosphaeriales</taxon>
        <taxon>Saccharataceae</taxon>
        <taxon>Saccharata</taxon>
    </lineage>
</organism>
<feature type="compositionally biased region" description="Basic and acidic residues" evidence="1">
    <location>
        <begin position="203"/>
        <end position="212"/>
    </location>
</feature>
<sequence length="407" mass="46130">MARSSHTRDLKGDMPQYAWSFPLQYMHPPEEHDNDATKDIDLCDKLTDAIDNHHGAGDWPHNFFAQFHPSETNALLVGCRNIRKRIESDTLPEYDSLRITLTDFSNTIARIAGHEAERTWYLQGTLERISSMCAAAQTFLASTKASDLESWFMDRRMGGLAKVRKMGDYIREGCQIVRDLMVYARALHPVHLLPQAPALKQETREEDLRVNQENKSAVSHVADAQRMMDGTKNSQGLPDTQSQRIYLPDTQSQGTQLPDTQSQEIQLPDTQSQGTQLPDTQSQRTEIPDTQWQGTHLHDTESQGTLLPDTQSQGTQLPDAQSQGTGLEHEFFSVKSHISDSEESDDAELDSQVLPDTQEEERPIEQENQWDEHDSMESQETLRYLGDQNETFGSNFSARLNQTFPQG</sequence>
<name>A0A6A5YCM5_9PEZI</name>
<dbReference type="AlphaFoldDB" id="A0A6A5YCM5"/>
<accession>A0A6A5YCM5</accession>
<evidence type="ECO:0000313" key="2">
    <source>
        <dbReference type="EMBL" id="KAF2089226.1"/>
    </source>
</evidence>
<gene>
    <name evidence="2" type="ORF">K490DRAFT_54852</name>
</gene>
<feature type="compositionally biased region" description="Polar residues" evidence="1">
    <location>
        <begin position="388"/>
        <end position="407"/>
    </location>
</feature>
<feature type="compositionally biased region" description="Basic and acidic residues" evidence="1">
    <location>
        <begin position="327"/>
        <end position="340"/>
    </location>
</feature>
<feature type="compositionally biased region" description="Polar residues" evidence="1">
    <location>
        <begin position="231"/>
        <end position="294"/>
    </location>
</feature>
<protein>
    <submittedName>
        <fullName evidence="2">Uncharacterized protein</fullName>
    </submittedName>
</protein>